<dbReference type="CDD" id="cd07167">
    <property type="entry name" value="NR_DBD_Lrh-1_like"/>
    <property type="match status" value="1"/>
</dbReference>
<dbReference type="InterPro" id="IPR001723">
    <property type="entry name" value="Nuclear_hrmn_rcpt"/>
</dbReference>
<feature type="region of interest" description="Disordered" evidence="10">
    <location>
        <begin position="694"/>
        <end position="747"/>
    </location>
</feature>
<evidence type="ECO:0000256" key="9">
    <source>
        <dbReference type="ARBA" id="ARBA00023242"/>
    </source>
</evidence>
<dbReference type="GO" id="GO:0005634">
    <property type="term" value="C:nucleus"/>
    <property type="evidence" value="ECO:0007669"/>
    <property type="project" value="UniProtKB-SubCell"/>
</dbReference>
<accession>A0A154PCK1</accession>
<gene>
    <name evidence="13" type="ORF">WN55_01200</name>
</gene>
<evidence type="ECO:0000256" key="7">
    <source>
        <dbReference type="ARBA" id="ARBA00023163"/>
    </source>
</evidence>
<sequence length="1192" mass="128818">MSEQNGPSEGTGPGPGPGPGWWQTASQSWKTSSVGSSSSSAGPTAPDSSASVSASCTTSTSGLATTTSTAPPSSCCSSTPGGHSCTITAARTTETGKNVSVTTINVPPNQDLHDGKGICKYLTGQNGVTVSVVSSCGSVLGCGNTSVVSTTGIGTNAVSHSIGIGIGVGVLGQNVDNDAEDSDGEISKIDFRGVNLRTKKKRDVSGNGEKIGDGDVDDGNGCYDGNDATQQQPERPMSWEGELSDQEMSSNTITNQDTHEETSMEGVQVCGSSPGPMEQKFHIKPEPDFRSSPGFALGSFHDAGLSLPHGQQMQQQQQQQQQQQRNIESIEQTQQSELPLLVGKLLGGYNSSTPNHSPVLNPRHHLTKHSHTRSQVPSPDSAIHSAYSVFSSPTQSPHAARHSALGAGSPVPSSSLSLSRHSFNNSTSSLSLSLSHSLSRNNSDASSSCYSYGSLSPPTHSPVQQPRHPQHHQHQVAQGSPLHLPATASSGVPHHYSTTVPGSELSPEGHPTGDDQEDCRIPSAPSGISTRQQLINSPCPICGDKISGFHYGIFSCESCKGFFKRTVQNRKNYVCLRGAGCPVTVATRKKCPACRFDKCLNMGMKLEAIREDRTRGGRSTYQCTYTLPASLVGSPASGMTGDKLGAGGNCSPAPAGSEHYYSVRHHSNHSHKMQVVPQLLQDIMDVEHLWHYNDNDRMSGGQPGGSNVSRSNDDSRSCSTVPGVTNDQRAPSINSNSPLSSNTNGNSTQHPDFLSNLCNIADHRLYKIVKWCKSLPLFKNISIDDQICLLINSWCELLLFSCCFRSMSTPGEIRVSLGKSITLEQARQLGLATCIERMLAFTNNLRRLRVDQYEYVAMKVIVLLTSDTSELKEPEKVRASQEKALQALQQYTIARYPEMPAKFGELLLRIPDLQRTCQAGKELLSAKRAEGEATTIDSRFKIAIFQNERNAQTAIESLTSEVQTLLINVQIHKNRPTNPKEEEPVNQEKGFWNFYLDKVSHSQHTANLQKHIYAKHPVQHGIITRKRIDLLKTKASSQAGLRALMPERGITARALTLSMPPVGILPKHILACPKFSNGKQQITLKKELLEVLTNFQISSSKVYAMTTDNDRNMLKSVALLVEAPNCQETEEEGFESDLLSNKDTIFNEEWLEDTISAAAEEWPKSVEVVPQVETAVGIIGQRCAAHTLQLAV</sequence>
<dbReference type="InterPro" id="IPR035500">
    <property type="entry name" value="NHR-like_dom_sf"/>
</dbReference>
<dbReference type="Proteomes" id="UP000076502">
    <property type="component" value="Unassembled WGS sequence"/>
</dbReference>
<dbReference type="Pfam" id="PF00105">
    <property type="entry name" value="zf-C4"/>
    <property type="match status" value="1"/>
</dbReference>
<feature type="domain" description="Nuclear receptor" evidence="11">
    <location>
        <begin position="536"/>
        <end position="611"/>
    </location>
</feature>
<keyword evidence="6" id="KW-0238">DNA-binding</keyword>
<dbReference type="Gene3D" id="1.10.565.10">
    <property type="entry name" value="Retinoid X Receptor"/>
    <property type="match status" value="1"/>
</dbReference>
<dbReference type="PANTHER" id="PTHR24086:SF25">
    <property type="entry name" value="NUCLEAR HORMONE RECEPTOR FTZ-F1 BETA"/>
    <property type="match status" value="1"/>
</dbReference>
<organism evidence="13 14">
    <name type="scientific">Dufourea novaeangliae</name>
    <name type="common">Sweat bee</name>
    <dbReference type="NCBI Taxonomy" id="178035"/>
    <lineage>
        <taxon>Eukaryota</taxon>
        <taxon>Metazoa</taxon>
        <taxon>Ecdysozoa</taxon>
        <taxon>Arthropoda</taxon>
        <taxon>Hexapoda</taxon>
        <taxon>Insecta</taxon>
        <taxon>Pterygota</taxon>
        <taxon>Neoptera</taxon>
        <taxon>Endopterygota</taxon>
        <taxon>Hymenoptera</taxon>
        <taxon>Apocrita</taxon>
        <taxon>Aculeata</taxon>
        <taxon>Apoidea</taxon>
        <taxon>Anthophila</taxon>
        <taxon>Halictidae</taxon>
        <taxon>Rophitinae</taxon>
        <taxon>Dufourea</taxon>
    </lineage>
</organism>
<dbReference type="PROSITE" id="PS00031">
    <property type="entry name" value="NUCLEAR_REC_DBD_1"/>
    <property type="match status" value="1"/>
</dbReference>
<reference evidence="13 14" key="1">
    <citation type="submission" date="2015-07" db="EMBL/GenBank/DDBJ databases">
        <title>The genome of Dufourea novaeangliae.</title>
        <authorList>
            <person name="Pan H."/>
            <person name="Kapheim K."/>
        </authorList>
    </citation>
    <scope>NUCLEOTIDE SEQUENCE [LARGE SCALE GENOMIC DNA]</scope>
    <source>
        <strain evidence="13">0120121106</strain>
        <tissue evidence="13">Whole body</tissue>
    </source>
</reference>
<feature type="compositionally biased region" description="Polar residues" evidence="10">
    <location>
        <begin position="388"/>
        <end position="397"/>
    </location>
</feature>
<feature type="region of interest" description="Disordered" evidence="10">
    <location>
        <begin position="443"/>
        <end position="531"/>
    </location>
</feature>
<dbReference type="EMBL" id="KQ434873">
    <property type="protein sequence ID" value="KZC09625.1"/>
    <property type="molecule type" value="Genomic_DNA"/>
</dbReference>
<dbReference type="PRINTS" id="PR00398">
    <property type="entry name" value="STRDHORMONER"/>
</dbReference>
<keyword evidence="14" id="KW-1185">Reference proteome</keyword>
<dbReference type="Pfam" id="PF00104">
    <property type="entry name" value="Hormone_recep"/>
    <property type="match status" value="1"/>
</dbReference>
<dbReference type="CDD" id="cd06930">
    <property type="entry name" value="NR_LBD_F2"/>
    <property type="match status" value="1"/>
</dbReference>
<evidence type="ECO:0000256" key="8">
    <source>
        <dbReference type="ARBA" id="ARBA00023170"/>
    </source>
</evidence>
<dbReference type="PRINTS" id="PR00047">
    <property type="entry name" value="STROIDFINGER"/>
</dbReference>
<evidence type="ECO:0000313" key="13">
    <source>
        <dbReference type="EMBL" id="KZC09625.1"/>
    </source>
</evidence>
<dbReference type="InterPro" id="IPR001628">
    <property type="entry name" value="Znf_hrmn_rcpt"/>
</dbReference>
<evidence type="ECO:0000259" key="12">
    <source>
        <dbReference type="PROSITE" id="PS51843"/>
    </source>
</evidence>
<dbReference type="STRING" id="178035.A0A154PCK1"/>
<name>A0A154PCK1_DUFNO</name>
<keyword evidence="4" id="KW-0862">Zinc</keyword>
<dbReference type="Gene3D" id="3.30.50.10">
    <property type="entry name" value="Erythroid Transcription Factor GATA-1, subunit A"/>
    <property type="match status" value="1"/>
</dbReference>
<dbReference type="SMART" id="SM00399">
    <property type="entry name" value="ZnF_C4"/>
    <property type="match status" value="1"/>
</dbReference>
<dbReference type="GO" id="GO:0004879">
    <property type="term" value="F:nuclear receptor activity"/>
    <property type="evidence" value="ECO:0007669"/>
    <property type="project" value="InterPro"/>
</dbReference>
<feature type="compositionally biased region" description="Low complexity" evidence="10">
    <location>
        <begin position="1"/>
        <end position="10"/>
    </location>
</feature>
<feature type="domain" description="NR LBD" evidence="12">
    <location>
        <begin position="719"/>
        <end position="946"/>
    </location>
</feature>
<dbReference type="SUPFAM" id="SSF57716">
    <property type="entry name" value="Glucocorticoid receptor-like (DNA-binding domain)"/>
    <property type="match status" value="1"/>
</dbReference>
<evidence type="ECO:0000256" key="4">
    <source>
        <dbReference type="ARBA" id="ARBA00022833"/>
    </source>
</evidence>
<dbReference type="OrthoDB" id="5984981at2759"/>
<dbReference type="AlphaFoldDB" id="A0A154PCK1"/>
<feature type="compositionally biased region" description="Basic and acidic residues" evidence="10">
    <location>
        <begin position="279"/>
        <end position="289"/>
    </location>
</feature>
<evidence type="ECO:0000256" key="5">
    <source>
        <dbReference type="ARBA" id="ARBA00023015"/>
    </source>
</evidence>
<dbReference type="PANTHER" id="PTHR24086">
    <property type="entry name" value="NUCLEAR RECEPTOR SUBFAMILY 5 GROUP A"/>
    <property type="match status" value="1"/>
</dbReference>
<evidence type="ECO:0000313" key="14">
    <source>
        <dbReference type="Proteomes" id="UP000076502"/>
    </source>
</evidence>
<evidence type="ECO:0000259" key="11">
    <source>
        <dbReference type="PROSITE" id="PS51030"/>
    </source>
</evidence>
<keyword evidence="7" id="KW-0804">Transcription</keyword>
<dbReference type="InterPro" id="IPR016355">
    <property type="entry name" value="NR5-like"/>
</dbReference>
<feature type="region of interest" description="Disordered" evidence="10">
    <location>
        <begin position="203"/>
        <end position="328"/>
    </location>
</feature>
<feature type="compositionally biased region" description="Low complexity" evidence="10">
    <location>
        <begin position="443"/>
        <end position="467"/>
    </location>
</feature>
<dbReference type="SMART" id="SM00430">
    <property type="entry name" value="HOLI"/>
    <property type="match status" value="1"/>
</dbReference>
<proteinExistence type="predicted"/>
<evidence type="ECO:0000256" key="10">
    <source>
        <dbReference type="SAM" id="MobiDB-lite"/>
    </source>
</evidence>
<feature type="region of interest" description="Disordered" evidence="10">
    <location>
        <begin position="352"/>
        <end position="430"/>
    </location>
</feature>
<keyword evidence="8 13" id="KW-0675">Receptor</keyword>
<feature type="compositionally biased region" description="Basic residues" evidence="10">
    <location>
        <begin position="362"/>
        <end position="372"/>
    </location>
</feature>
<comment type="subcellular location">
    <subcellularLocation>
        <location evidence="1">Nucleus</location>
    </subcellularLocation>
</comment>
<feature type="compositionally biased region" description="Low complexity" evidence="10">
    <location>
        <begin position="732"/>
        <end position="747"/>
    </location>
</feature>
<dbReference type="GO" id="GO:0043565">
    <property type="term" value="F:sequence-specific DNA binding"/>
    <property type="evidence" value="ECO:0007669"/>
    <property type="project" value="InterPro"/>
</dbReference>
<feature type="region of interest" description="Disordered" evidence="10">
    <location>
        <begin position="1"/>
        <end position="80"/>
    </location>
</feature>
<dbReference type="SUPFAM" id="SSF48508">
    <property type="entry name" value="Nuclear receptor ligand-binding domain"/>
    <property type="match status" value="1"/>
</dbReference>
<evidence type="ECO:0000256" key="3">
    <source>
        <dbReference type="ARBA" id="ARBA00022771"/>
    </source>
</evidence>
<keyword evidence="3" id="KW-0863">Zinc-finger</keyword>
<dbReference type="InterPro" id="IPR013088">
    <property type="entry name" value="Znf_NHR/GATA"/>
</dbReference>
<dbReference type="PROSITE" id="PS51843">
    <property type="entry name" value="NR_LBD"/>
    <property type="match status" value="1"/>
</dbReference>
<dbReference type="PROSITE" id="PS51030">
    <property type="entry name" value="NUCLEAR_REC_DBD_2"/>
    <property type="match status" value="1"/>
</dbReference>
<feature type="compositionally biased region" description="Polar residues" evidence="10">
    <location>
        <begin position="246"/>
        <end position="256"/>
    </location>
</feature>
<keyword evidence="2" id="KW-0479">Metal-binding</keyword>
<keyword evidence="9" id="KW-0539">Nucleus</keyword>
<dbReference type="GO" id="GO:0008270">
    <property type="term" value="F:zinc ion binding"/>
    <property type="evidence" value="ECO:0007669"/>
    <property type="project" value="UniProtKB-KW"/>
</dbReference>
<evidence type="ECO:0000256" key="2">
    <source>
        <dbReference type="ARBA" id="ARBA00022723"/>
    </source>
</evidence>
<keyword evidence="5" id="KW-0805">Transcription regulation</keyword>
<feature type="compositionally biased region" description="Low complexity" evidence="10">
    <location>
        <begin position="403"/>
        <end position="430"/>
    </location>
</feature>
<feature type="compositionally biased region" description="Low complexity" evidence="10">
    <location>
        <begin position="311"/>
        <end position="324"/>
    </location>
</feature>
<evidence type="ECO:0000256" key="1">
    <source>
        <dbReference type="ARBA" id="ARBA00004123"/>
    </source>
</evidence>
<protein>
    <submittedName>
        <fullName evidence="13">Nuclear hormone receptor FTZ-F1 beta</fullName>
    </submittedName>
</protein>
<evidence type="ECO:0000256" key="6">
    <source>
        <dbReference type="ARBA" id="ARBA00023125"/>
    </source>
</evidence>
<feature type="compositionally biased region" description="Low complexity" evidence="10">
    <location>
        <begin position="26"/>
        <end position="80"/>
    </location>
</feature>
<dbReference type="FunFam" id="3.30.50.10:FF:000037">
    <property type="entry name" value="Nuclear hormone receptor FTZ-F1 beta"/>
    <property type="match status" value="1"/>
</dbReference>
<feature type="compositionally biased region" description="Polar residues" evidence="10">
    <location>
        <begin position="720"/>
        <end position="731"/>
    </location>
</feature>
<dbReference type="InterPro" id="IPR000536">
    <property type="entry name" value="Nucl_hrmn_rcpt_lig-bd"/>
</dbReference>